<feature type="region of interest" description="Disordered" evidence="2">
    <location>
        <begin position="138"/>
        <end position="164"/>
    </location>
</feature>
<evidence type="ECO:0000256" key="2">
    <source>
        <dbReference type="SAM" id="MobiDB-lite"/>
    </source>
</evidence>
<feature type="compositionally biased region" description="Basic and acidic residues" evidence="2">
    <location>
        <begin position="149"/>
        <end position="164"/>
    </location>
</feature>
<dbReference type="AlphaFoldDB" id="A0AAD9ZC27"/>
<organism evidence="3 4">
    <name type="scientific">Lepraria neglecta</name>
    <dbReference type="NCBI Taxonomy" id="209136"/>
    <lineage>
        <taxon>Eukaryota</taxon>
        <taxon>Fungi</taxon>
        <taxon>Dikarya</taxon>
        <taxon>Ascomycota</taxon>
        <taxon>Pezizomycotina</taxon>
        <taxon>Lecanoromycetes</taxon>
        <taxon>OSLEUM clade</taxon>
        <taxon>Lecanoromycetidae</taxon>
        <taxon>Lecanorales</taxon>
        <taxon>Lecanorineae</taxon>
        <taxon>Stereocaulaceae</taxon>
        <taxon>Lepraria</taxon>
    </lineage>
</organism>
<comment type="caution">
    <text evidence="3">The sequence shown here is derived from an EMBL/GenBank/DDBJ whole genome shotgun (WGS) entry which is preliminary data.</text>
</comment>
<proteinExistence type="predicted"/>
<evidence type="ECO:0000256" key="1">
    <source>
        <dbReference type="SAM" id="Coils"/>
    </source>
</evidence>
<evidence type="ECO:0000313" key="4">
    <source>
        <dbReference type="Proteomes" id="UP001276659"/>
    </source>
</evidence>
<protein>
    <submittedName>
        <fullName evidence="3">Uncharacterized protein</fullName>
    </submittedName>
</protein>
<name>A0AAD9ZC27_9LECA</name>
<keyword evidence="1" id="KW-0175">Coiled coil</keyword>
<keyword evidence="4" id="KW-1185">Reference proteome</keyword>
<feature type="compositionally biased region" description="Low complexity" evidence="2">
    <location>
        <begin position="1"/>
        <end position="13"/>
    </location>
</feature>
<feature type="compositionally biased region" description="Basic and acidic residues" evidence="2">
    <location>
        <begin position="227"/>
        <end position="244"/>
    </location>
</feature>
<accession>A0AAD9ZC27</accession>
<sequence>MVPPNENNTSTVPTSPPPSGKPTTSFPTHTPSHPRYQEILAYEDKWIGWDGPVWCKRYGRFENQEDAAIDDGYKLKPKEGHDTENCTHPNCTCRIPFQHRSYVADIQRRVEPMVESLVRLENQVGKLIHHFVKDGESLLHKPHTPHTSESAKRFDEPTEPHEGRLQRPLEPIEESLRKLEQRLESLMAEVKGIMRDRQKRFEMVGENIVPPPRKGSVQHNGGWGENGDGHEDGGEVEREEIVSQ</sequence>
<feature type="compositionally biased region" description="Low complexity" evidence="2">
    <location>
        <begin position="21"/>
        <end position="32"/>
    </location>
</feature>
<feature type="region of interest" description="Disordered" evidence="2">
    <location>
        <begin position="204"/>
        <end position="244"/>
    </location>
</feature>
<evidence type="ECO:0000313" key="3">
    <source>
        <dbReference type="EMBL" id="KAK3173572.1"/>
    </source>
</evidence>
<reference evidence="3" key="1">
    <citation type="submission" date="2022-11" db="EMBL/GenBank/DDBJ databases">
        <title>Chromosomal genome sequence assembly and mating type (MAT) locus characterization of the leprose asexual lichenized fungus Lepraria neglecta (Nyl.) Erichsen.</title>
        <authorList>
            <person name="Allen J.L."/>
            <person name="Pfeffer B."/>
        </authorList>
    </citation>
    <scope>NUCLEOTIDE SEQUENCE</scope>
    <source>
        <strain evidence="3">Allen 5258</strain>
    </source>
</reference>
<gene>
    <name evidence="3" type="ORF">OEA41_006903</name>
</gene>
<feature type="coiled-coil region" evidence="1">
    <location>
        <begin position="169"/>
        <end position="196"/>
    </location>
</feature>
<feature type="region of interest" description="Disordered" evidence="2">
    <location>
        <begin position="1"/>
        <end position="32"/>
    </location>
</feature>
<dbReference type="Proteomes" id="UP001276659">
    <property type="component" value="Unassembled WGS sequence"/>
</dbReference>
<dbReference type="EMBL" id="JASNWA010000007">
    <property type="protein sequence ID" value="KAK3173572.1"/>
    <property type="molecule type" value="Genomic_DNA"/>
</dbReference>